<comment type="caution">
    <text evidence="2">The sequence shown here is derived from an EMBL/GenBank/DDBJ whole genome shotgun (WGS) entry which is preliminary data.</text>
</comment>
<evidence type="ECO:0000313" key="3">
    <source>
        <dbReference type="Proteomes" id="UP001071230"/>
    </source>
</evidence>
<keyword evidence="3" id="KW-1185">Reference proteome</keyword>
<organism evidence="2 3">
    <name type="scientific">Acididesulfobacillus acetoxydans</name>
    <dbReference type="NCBI Taxonomy" id="1561005"/>
    <lineage>
        <taxon>Bacteria</taxon>
        <taxon>Bacillati</taxon>
        <taxon>Bacillota</taxon>
        <taxon>Clostridia</taxon>
        <taxon>Eubacteriales</taxon>
        <taxon>Peptococcaceae</taxon>
        <taxon>Acididesulfobacillus</taxon>
    </lineage>
</organism>
<proteinExistence type="predicted"/>
<feature type="non-terminal residue" evidence="2">
    <location>
        <position position="1"/>
    </location>
</feature>
<reference evidence="2" key="1">
    <citation type="submission" date="2014-11" db="EMBL/GenBank/DDBJ databases">
        <authorList>
            <person name="Hornung B.V."/>
        </authorList>
    </citation>
    <scope>NUCLEOTIDE SEQUENCE</scope>
    <source>
        <strain evidence="2">INE</strain>
    </source>
</reference>
<gene>
    <name evidence="2" type="ORF">DEACI_1784</name>
</gene>
<protein>
    <submittedName>
        <fullName evidence="2">Uncharacterized protein</fullName>
    </submittedName>
</protein>
<sequence>VSYMGNWIHGGSKCKDKKEEKTLERLKNETVLLLSFLGLLLYKRGDRKENYMENMPYLVGQLLKISDELHTLYCKVVRSGDVPPQLAGSALFTTAGETPYQAMAQLSLRMNPYITWAKQYRFKNISIKNEESWRARWYLNLYEDVANKLKVSVTGSTRFTDIEKAQLFIGYLASFPKRESSVTASDADNDHDNNGGGTNDEQ</sequence>
<dbReference type="EMBL" id="CDGJ01000049">
    <property type="protein sequence ID" value="CEJ07321.1"/>
    <property type="molecule type" value="Genomic_DNA"/>
</dbReference>
<evidence type="ECO:0000256" key="1">
    <source>
        <dbReference type="SAM" id="MobiDB-lite"/>
    </source>
</evidence>
<accession>A0ABP1XEC8</accession>
<evidence type="ECO:0000313" key="2">
    <source>
        <dbReference type="EMBL" id="CEJ07321.1"/>
    </source>
</evidence>
<feature type="region of interest" description="Disordered" evidence="1">
    <location>
        <begin position="182"/>
        <end position="202"/>
    </location>
</feature>
<name>A0ABP1XEC8_9FIRM</name>
<dbReference type="Proteomes" id="UP001071230">
    <property type="component" value="Unassembled WGS sequence"/>
</dbReference>